<dbReference type="GO" id="GO:0009306">
    <property type="term" value="P:protein secretion"/>
    <property type="evidence" value="ECO:0007669"/>
    <property type="project" value="InterPro"/>
</dbReference>
<evidence type="ECO:0000256" key="3">
    <source>
        <dbReference type="ARBA" id="ARBA00022475"/>
    </source>
</evidence>
<dbReference type="NCBIfam" id="NF009438">
    <property type="entry name" value="PRK12797.1"/>
    <property type="match status" value="1"/>
</dbReference>
<organism evidence="8 9">
    <name type="scientific">Melittangium boletus DSM 14713</name>
    <dbReference type="NCBI Taxonomy" id="1294270"/>
    <lineage>
        <taxon>Bacteria</taxon>
        <taxon>Pseudomonadati</taxon>
        <taxon>Myxococcota</taxon>
        <taxon>Myxococcia</taxon>
        <taxon>Myxococcales</taxon>
        <taxon>Cystobacterineae</taxon>
        <taxon>Archangiaceae</taxon>
        <taxon>Melittangium</taxon>
    </lineage>
</organism>
<keyword evidence="4 7" id="KW-0812">Transmembrane</keyword>
<dbReference type="PROSITE" id="PS01060">
    <property type="entry name" value="FLIP_1"/>
    <property type="match status" value="1"/>
</dbReference>
<keyword evidence="8" id="KW-0966">Cell projection</keyword>
<reference evidence="8 9" key="1">
    <citation type="submission" date="2017-06" db="EMBL/GenBank/DDBJ databases">
        <authorList>
            <person name="Kim H.J."/>
            <person name="Triplett B.A."/>
        </authorList>
    </citation>
    <scope>NUCLEOTIDE SEQUENCE [LARGE SCALE GENOMIC DNA]</scope>
    <source>
        <strain evidence="8 9">DSM 14713</strain>
    </source>
</reference>
<dbReference type="KEGG" id="mbd:MEBOL_005297"/>
<dbReference type="AlphaFoldDB" id="A0A250IKN4"/>
<dbReference type="InterPro" id="IPR005838">
    <property type="entry name" value="T3SS_IM_P"/>
</dbReference>
<evidence type="ECO:0000313" key="9">
    <source>
        <dbReference type="Proteomes" id="UP000217289"/>
    </source>
</evidence>
<evidence type="ECO:0000256" key="2">
    <source>
        <dbReference type="ARBA" id="ARBA00006257"/>
    </source>
</evidence>
<dbReference type="GO" id="GO:0005886">
    <property type="term" value="C:plasma membrane"/>
    <property type="evidence" value="ECO:0007669"/>
    <property type="project" value="UniProtKB-SubCell"/>
</dbReference>
<dbReference type="Pfam" id="PF00813">
    <property type="entry name" value="FliP"/>
    <property type="match status" value="1"/>
</dbReference>
<sequence length="261" mass="28248">MPWLFAGAVALNPFIALAAKRAGGSPDAPMSVESVSPDSFASRPLVLMLALAALSLVPFVLMMVTSFVKISVVLSIVRSALGTQQIPPTQVITGLAIILTVYIMAPVGQSMYRASEVDILSKGPGLLSSESVGTLLSAASKAKEPLRTFLIKKITPKDRALFFNLAKKMRTTEEDRKELTEQDFMVIVPAFVVSELKEAFQIGFLLFVPFIVIDMVVANILLALGMHMLSPTTISMPFKLLLFVLVDGWYLIAKGLVVGYL</sequence>
<name>A0A250IKN4_9BACT</name>
<dbReference type="PROSITE" id="PS01061">
    <property type="entry name" value="FLIP_2"/>
    <property type="match status" value="1"/>
</dbReference>
<dbReference type="PANTHER" id="PTHR30587:SF2">
    <property type="entry name" value="SURFACE PRESENTATION OF ANTIGENS PROTEIN SPAP"/>
    <property type="match status" value="1"/>
</dbReference>
<gene>
    <name evidence="8" type="ORF">MEBOL_005297</name>
</gene>
<dbReference type="InterPro" id="IPR005773">
    <property type="entry name" value="T3SS_YscR-like"/>
</dbReference>
<feature type="transmembrane region" description="Helical" evidence="7">
    <location>
        <begin position="202"/>
        <end position="226"/>
    </location>
</feature>
<comment type="subcellular location">
    <subcellularLocation>
        <location evidence="1">Cell membrane</location>
        <topology evidence="1">Multi-pass membrane protein</topology>
    </subcellularLocation>
</comment>
<dbReference type="PANTHER" id="PTHR30587">
    <property type="entry name" value="FLAGELLAR BIOSYNTHETIC PROTEIN FLIP"/>
    <property type="match status" value="1"/>
</dbReference>
<dbReference type="NCBIfam" id="TIGR01102">
    <property type="entry name" value="yscR"/>
    <property type="match status" value="1"/>
</dbReference>
<keyword evidence="3" id="KW-1003">Cell membrane</keyword>
<feature type="transmembrane region" description="Helical" evidence="7">
    <location>
        <begin position="238"/>
        <end position="260"/>
    </location>
</feature>
<dbReference type="PRINTS" id="PR01302">
    <property type="entry name" value="TYPE3IMPPROT"/>
</dbReference>
<evidence type="ECO:0000256" key="7">
    <source>
        <dbReference type="SAM" id="Phobius"/>
    </source>
</evidence>
<dbReference type="Proteomes" id="UP000217289">
    <property type="component" value="Chromosome"/>
</dbReference>
<keyword evidence="8" id="KW-0969">Cilium</keyword>
<dbReference type="RefSeq" id="WP_179956300.1">
    <property type="nucleotide sequence ID" value="NZ_CP022163.1"/>
</dbReference>
<keyword evidence="6 7" id="KW-0472">Membrane</keyword>
<evidence type="ECO:0000256" key="5">
    <source>
        <dbReference type="ARBA" id="ARBA00022989"/>
    </source>
</evidence>
<accession>A0A250IKN4</accession>
<keyword evidence="9" id="KW-1185">Reference proteome</keyword>
<proteinExistence type="inferred from homology"/>
<comment type="similarity">
    <text evidence="2">Belongs to the FliP/MopC/SpaP family.</text>
</comment>
<keyword evidence="8" id="KW-0282">Flagellum</keyword>
<protein>
    <submittedName>
        <fullName evidence="8">Flagellar biosynthesis protein FliP</fullName>
    </submittedName>
</protein>
<dbReference type="EMBL" id="CP022163">
    <property type="protein sequence ID" value="ATB31828.1"/>
    <property type="molecule type" value="Genomic_DNA"/>
</dbReference>
<evidence type="ECO:0000256" key="6">
    <source>
        <dbReference type="ARBA" id="ARBA00023136"/>
    </source>
</evidence>
<evidence type="ECO:0000313" key="8">
    <source>
        <dbReference type="EMBL" id="ATB31828.1"/>
    </source>
</evidence>
<feature type="transmembrane region" description="Helical" evidence="7">
    <location>
        <begin position="45"/>
        <end position="70"/>
    </location>
</feature>
<keyword evidence="5 7" id="KW-1133">Transmembrane helix</keyword>
<evidence type="ECO:0000256" key="4">
    <source>
        <dbReference type="ARBA" id="ARBA00022692"/>
    </source>
</evidence>
<evidence type="ECO:0000256" key="1">
    <source>
        <dbReference type="ARBA" id="ARBA00004651"/>
    </source>
</evidence>